<feature type="compositionally biased region" description="Polar residues" evidence="1">
    <location>
        <begin position="280"/>
        <end position="293"/>
    </location>
</feature>
<dbReference type="Proteomes" id="UP001176521">
    <property type="component" value="Unassembled WGS sequence"/>
</dbReference>
<evidence type="ECO:0000256" key="3">
    <source>
        <dbReference type="SAM" id="SignalP"/>
    </source>
</evidence>
<reference evidence="4" key="1">
    <citation type="journal article" date="2023" name="PhytoFront">
        <title>Draft Genome Resources of Seven Strains of Tilletia horrida, Causal Agent of Kernel Smut of Rice.</title>
        <authorList>
            <person name="Khanal S."/>
            <person name="Antony Babu S."/>
            <person name="Zhou X.G."/>
        </authorList>
    </citation>
    <scope>NUCLEOTIDE SEQUENCE</scope>
    <source>
        <strain evidence="4">TX3</strain>
    </source>
</reference>
<evidence type="ECO:0000256" key="1">
    <source>
        <dbReference type="SAM" id="MobiDB-lite"/>
    </source>
</evidence>
<gene>
    <name evidence="4" type="ORF">OC842_002868</name>
</gene>
<evidence type="ECO:0008006" key="6">
    <source>
        <dbReference type="Google" id="ProtNLM"/>
    </source>
</evidence>
<keyword evidence="2" id="KW-1133">Transmembrane helix</keyword>
<accession>A0AAN6GH54</accession>
<comment type="caution">
    <text evidence="4">The sequence shown here is derived from an EMBL/GenBank/DDBJ whole genome shotgun (WGS) entry which is preliminary data.</text>
</comment>
<organism evidence="4 5">
    <name type="scientific">Tilletia horrida</name>
    <dbReference type="NCBI Taxonomy" id="155126"/>
    <lineage>
        <taxon>Eukaryota</taxon>
        <taxon>Fungi</taxon>
        <taxon>Dikarya</taxon>
        <taxon>Basidiomycota</taxon>
        <taxon>Ustilaginomycotina</taxon>
        <taxon>Exobasidiomycetes</taxon>
        <taxon>Tilletiales</taxon>
        <taxon>Tilletiaceae</taxon>
        <taxon>Tilletia</taxon>
    </lineage>
</organism>
<feature type="region of interest" description="Disordered" evidence="1">
    <location>
        <begin position="25"/>
        <end position="67"/>
    </location>
</feature>
<feature type="compositionally biased region" description="Basic and acidic residues" evidence="1">
    <location>
        <begin position="483"/>
        <end position="496"/>
    </location>
</feature>
<evidence type="ECO:0000256" key="2">
    <source>
        <dbReference type="SAM" id="Phobius"/>
    </source>
</evidence>
<protein>
    <recommendedName>
        <fullName evidence="6">Dystroglycan-type cadherin-like domain-containing protein</fullName>
    </recommendedName>
</protein>
<dbReference type="EMBL" id="JAPDMQ010000131">
    <property type="protein sequence ID" value="KAK0533749.1"/>
    <property type="molecule type" value="Genomic_DNA"/>
</dbReference>
<sequence length="503" mass="53958">MSASLLYLVLTLAILAHLPASSLAQSSAATSTSTTTSGGTATTSESGPHHTGHHDGPSKAKADKNETDKATAEILPLAPLNIPEFFQCEPATINATASVNPAMNAHDLTVQVTYPNGTDYFTETVRGSGKKPVPNPFVWVWPAVDLEAGTQFLLSVNQTSGGRKSSKDKTPRELVLLPPTNYTVGASATNQTACLQEAADTNHRGRRHREQQRGQNEVRIIGAVIGSFVFILLLLIGLMAYRRRREAKRSAASGNVDDDDLDDFSSNRGRAPGTGWGDSEMSSSNAHPSQPQRRNMERAPGWKYMSRVVGGHLESDEPANSSSVNLYDHTSGDGYGYRPASRGGGPNLNPSDPFGNHHQAPMLQVHSPSPTAELDYQPAFQSDRDHSSPMIPLNRLGQEGGIPAVAPVATPGARRTEVQGEDALPSYRESAAGRRKSAKKGGRLGADGRVQEGVVVRARPPQYQDEWRAKGGDGDGDGDGDMEAGRYGREAEERDGPYLSYRQ</sequence>
<keyword evidence="3" id="KW-0732">Signal</keyword>
<feature type="signal peptide" evidence="3">
    <location>
        <begin position="1"/>
        <end position="24"/>
    </location>
</feature>
<feature type="transmembrane region" description="Helical" evidence="2">
    <location>
        <begin position="220"/>
        <end position="241"/>
    </location>
</feature>
<evidence type="ECO:0000313" key="4">
    <source>
        <dbReference type="EMBL" id="KAK0533749.1"/>
    </source>
</evidence>
<proteinExistence type="predicted"/>
<name>A0AAN6GH54_9BASI</name>
<feature type="chain" id="PRO_5042940949" description="Dystroglycan-type cadherin-like domain-containing protein" evidence="3">
    <location>
        <begin position="25"/>
        <end position="503"/>
    </location>
</feature>
<feature type="region of interest" description="Disordered" evidence="1">
    <location>
        <begin position="313"/>
        <end position="503"/>
    </location>
</feature>
<keyword evidence="2" id="KW-0472">Membrane</keyword>
<feature type="compositionally biased region" description="Basic residues" evidence="1">
    <location>
        <begin position="433"/>
        <end position="442"/>
    </location>
</feature>
<keyword evidence="5" id="KW-1185">Reference proteome</keyword>
<keyword evidence="2" id="KW-0812">Transmembrane</keyword>
<feature type="compositionally biased region" description="Basic and acidic residues" evidence="1">
    <location>
        <begin position="53"/>
        <end position="67"/>
    </location>
</feature>
<feature type="region of interest" description="Disordered" evidence="1">
    <location>
        <begin position="248"/>
        <end position="300"/>
    </location>
</feature>
<evidence type="ECO:0000313" key="5">
    <source>
        <dbReference type="Proteomes" id="UP001176521"/>
    </source>
</evidence>
<feature type="compositionally biased region" description="Low complexity" evidence="1">
    <location>
        <begin position="25"/>
        <end position="46"/>
    </location>
</feature>
<dbReference type="AlphaFoldDB" id="A0AAN6GH54"/>